<dbReference type="AlphaFoldDB" id="A0A4Y8IQH9"/>
<organism evidence="2 3">
    <name type="scientific">Filobacillus milosensis</name>
    <dbReference type="NCBI Taxonomy" id="94137"/>
    <lineage>
        <taxon>Bacteria</taxon>
        <taxon>Bacillati</taxon>
        <taxon>Bacillota</taxon>
        <taxon>Bacilli</taxon>
        <taxon>Bacillales</taxon>
        <taxon>Bacillaceae</taxon>
        <taxon>Filobacillus</taxon>
    </lineage>
</organism>
<sequence>MLDVAIKYLKDKINPEYIILFGSQKEGLTHPKSDIDLAYYSIMKITPYELFLIAQELADLIGYDVDLIDLSEATTVMKAQIFYTGEVIFCNNEKVRQEHHMYSYRMYAKLNEEREVILDRIKESGSVYGE</sequence>
<protein>
    <submittedName>
        <fullName evidence="2">Nucleotidyltransferase domain-containing protein</fullName>
    </submittedName>
</protein>
<comment type="caution">
    <text evidence="2">The sequence shown here is derived from an EMBL/GenBank/DDBJ whole genome shotgun (WGS) entry which is preliminary data.</text>
</comment>
<evidence type="ECO:0000259" key="1">
    <source>
        <dbReference type="Pfam" id="PF18765"/>
    </source>
</evidence>
<keyword evidence="2" id="KW-0808">Transferase</keyword>
<evidence type="ECO:0000313" key="2">
    <source>
        <dbReference type="EMBL" id="TFB22953.1"/>
    </source>
</evidence>
<accession>A0A4Y8IQH9</accession>
<feature type="domain" description="Polymerase beta nucleotidyltransferase" evidence="1">
    <location>
        <begin position="6"/>
        <end position="93"/>
    </location>
</feature>
<evidence type="ECO:0000313" key="3">
    <source>
        <dbReference type="Proteomes" id="UP000297975"/>
    </source>
</evidence>
<dbReference type="OrthoDB" id="9816197at2"/>
<dbReference type="PANTHER" id="PTHR43852">
    <property type="entry name" value="NUCLEOTIDYLTRANSFERASE"/>
    <property type="match status" value="1"/>
</dbReference>
<dbReference type="InterPro" id="IPR052930">
    <property type="entry name" value="TA_antitoxin_MntA"/>
</dbReference>
<dbReference type="InterPro" id="IPR043519">
    <property type="entry name" value="NT_sf"/>
</dbReference>
<dbReference type="Pfam" id="PF18765">
    <property type="entry name" value="Polbeta"/>
    <property type="match status" value="1"/>
</dbReference>
<dbReference type="GO" id="GO:0016740">
    <property type="term" value="F:transferase activity"/>
    <property type="evidence" value="ECO:0007669"/>
    <property type="project" value="UniProtKB-KW"/>
</dbReference>
<dbReference type="NCBIfam" id="NF047752">
    <property type="entry name" value="MntA_antitoxin"/>
    <property type="match status" value="1"/>
</dbReference>
<dbReference type="Gene3D" id="3.30.460.10">
    <property type="entry name" value="Beta Polymerase, domain 2"/>
    <property type="match status" value="1"/>
</dbReference>
<gene>
    <name evidence="2" type="ORF">E3U55_06550</name>
</gene>
<dbReference type="PANTHER" id="PTHR43852:SF3">
    <property type="entry name" value="NUCLEOTIDYLTRANSFERASE"/>
    <property type="match status" value="1"/>
</dbReference>
<dbReference type="EMBL" id="SOPW01000005">
    <property type="protein sequence ID" value="TFB22953.1"/>
    <property type="molecule type" value="Genomic_DNA"/>
</dbReference>
<proteinExistence type="predicted"/>
<dbReference type="SUPFAM" id="SSF81301">
    <property type="entry name" value="Nucleotidyltransferase"/>
    <property type="match status" value="1"/>
</dbReference>
<keyword evidence="3" id="KW-1185">Reference proteome</keyword>
<dbReference type="CDD" id="cd05403">
    <property type="entry name" value="NT_KNTase_like"/>
    <property type="match status" value="1"/>
</dbReference>
<dbReference type="InterPro" id="IPR041633">
    <property type="entry name" value="Polbeta"/>
</dbReference>
<name>A0A4Y8IQH9_9BACI</name>
<dbReference type="Proteomes" id="UP000297975">
    <property type="component" value="Unassembled WGS sequence"/>
</dbReference>
<reference evidence="2 3" key="1">
    <citation type="submission" date="2019-03" db="EMBL/GenBank/DDBJ databases">
        <authorList>
            <person name="He R.-H."/>
        </authorList>
    </citation>
    <scope>NUCLEOTIDE SEQUENCE [LARGE SCALE GENOMIC DNA]</scope>
    <source>
        <strain evidence="3">SH 714</strain>
    </source>
</reference>